<evidence type="ECO:0000313" key="1">
    <source>
        <dbReference type="EMBL" id="PZG18710.1"/>
    </source>
</evidence>
<name>A0A2W2EYS0_9ACTN</name>
<evidence type="ECO:0000313" key="2">
    <source>
        <dbReference type="Proteomes" id="UP000248924"/>
    </source>
</evidence>
<organism evidence="1 2">
    <name type="scientific">Micromonospora craterilacus</name>
    <dbReference type="NCBI Taxonomy" id="1655439"/>
    <lineage>
        <taxon>Bacteria</taxon>
        <taxon>Bacillati</taxon>
        <taxon>Actinomycetota</taxon>
        <taxon>Actinomycetes</taxon>
        <taxon>Micromonosporales</taxon>
        <taxon>Micromonosporaceae</taxon>
        <taxon>Micromonospora</taxon>
    </lineage>
</organism>
<proteinExistence type="predicted"/>
<dbReference type="Proteomes" id="UP000248924">
    <property type="component" value="Unassembled WGS sequence"/>
</dbReference>
<gene>
    <name evidence="1" type="ORF">C1I95_13120</name>
</gene>
<keyword evidence="2" id="KW-1185">Reference proteome</keyword>
<protein>
    <recommendedName>
        <fullName evidence="3">IPT/TIG domain-containing protein</fullName>
    </recommendedName>
</protein>
<dbReference type="GO" id="GO:0005975">
    <property type="term" value="P:carbohydrate metabolic process"/>
    <property type="evidence" value="ECO:0007669"/>
    <property type="project" value="UniProtKB-ARBA"/>
</dbReference>
<dbReference type="InterPro" id="IPR013783">
    <property type="entry name" value="Ig-like_fold"/>
</dbReference>
<accession>A0A2W2EYS0</accession>
<dbReference type="EMBL" id="POTY01000067">
    <property type="protein sequence ID" value="PZG18710.1"/>
    <property type="molecule type" value="Genomic_DNA"/>
</dbReference>
<dbReference type="Gene3D" id="2.60.40.10">
    <property type="entry name" value="Immunoglobulins"/>
    <property type="match status" value="1"/>
</dbReference>
<sequence length="871" mass="91284">MTAGQSCVTAAPGPYLSPDRLNDARAVVLKGVFDRTGSGPELQADFQVWDVADGENRQQWLRRVGDQSNEVYVQLEDDSRQLDGVTYGWRVRVLDGEEAGPWSVTCYFTVDRSGGPAPVVTSAEYPAGSWDNASGAIGVPGRFKLAAAADDTVSYEYRFYSSEVGGDDAYSMVDADRLGGTATIGWTPRAASYHSLTVYAVDRAGNRSQASAHEFVVRETRPWIFSAAYPDYGANLNYNVGVAGEFELGSTVPDTASFSWRIDDGPSGTVPANADGKATVMIAPTRAGRQTLHVHSVTRDGTVHATRSYEFLVDNGPRITGDTDRGVVIGSSLSFHLAPRTPDVEAYVYWPEHSGLEPRPAEKVTIPARPDGTADLTWTATETSVVALRFQSRSANGTLSEPRRTSVSVDGAAPTVTRTGGAELGTSATLTARTRMANVAEYVATLNGDPTTRKVVKPATDGTATFQFTPTKGGYTYVSVVARNAAGVQTDAGGTSWTVNDAPHVTSTDFPTSGSGRLAPGTFTFTPRLPGTTGYEYSINYGPYLAINATAAGSATLNWTPTEAGPQRLAVRSVTGAGTRSSITVYAFTVEATTVTTVTAVTPATVQAGGVRTITISGTGLHLRDAVQLTPATGPALTATVKTVSADGTAMTAEVNLTSAATGPASLTLRPYGANGALVRAAAVTIAPPPPLRSVRKPTISGTVAVGSTVKANPGEWTPAATAYTYQWLANGTAIKGANAASYKIPASLLGKRLTVTVTASRSGHTATKATSAATTTVAKGKAPKATKKPKIVGTAKVGRTVKADVGTWSPKADSYRYEWRLNGKLIKGATGRTLKLKSSMRNKKITVTVIAKKAGYADGRSTSTAVTVRR</sequence>
<dbReference type="AlphaFoldDB" id="A0A2W2EYS0"/>
<dbReference type="Gene3D" id="2.60.40.2700">
    <property type="match status" value="2"/>
</dbReference>
<evidence type="ECO:0008006" key="3">
    <source>
        <dbReference type="Google" id="ProtNLM"/>
    </source>
</evidence>
<reference evidence="1 2" key="1">
    <citation type="submission" date="2018-01" db="EMBL/GenBank/DDBJ databases">
        <title>Draft genome sequence of Jishengella sp. NA12.</title>
        <authorList>
            <person name="Sahin N."/>
            <person name="Ay H."/>
            <person name="Saygin H."/>
        </authorList>
    </citation>
    <scope>NUCLEOTIDE SEQUENCE [LARGE SCALE GENOMIC DNA]</scope>
    <source>
        <strain evidence="1 2">NA12</strain>
    </source>
</reference>
<comment type="caution">
    <text evidence="1">The sequence shown here is derived from an EMBL/GenBank/DDBJ whole genome shotgun (WGS) entry which is preliminary data.</text>
</comment>